<feature type="domain" description="DUF4397" evidence="1">
    <location>
        <begin position="39"/>
        <end position="149"/>
    </location>
</feature>
<dbReference type="AlphaFoldDB" id="A0A841JD34"/>
<dbReference type="Pfam" id="PF14344">
    <property type="entry name" value="DUF4397"/>
    <property type="match status" value="1"/>
</dbReference>
<evidence type="ECO:0000313" key="3">
    <source>
        <dbReference type="Proteomes" id="UP000548326"/>
    </source>
</evidence>
<reference evidence="2 3" key="1">
    <citation type="submission" date="2020-08" db="EMBL/GenBank/DDBJ databases">
        <title>Genomic Encyclopedia of Type Strains, Phase IV (KMG-V): Genome sequencing to study the core and pangenomes of soil and plant-associated prokaryotes.</title>
        <authorList>
            <person name="Whitman W."/>
        </authorList>
    </citation>
    <scope>NUCLEOTIDE SEQUENCE [LARGE SCALE GENOMIC DNA]</scope>
    <source>
        <strain evidence="2 3">MP601</strain>
    </source>
</reference>
<evidence type="ECO:0000259" key="1">
    <source>
        <dbReference type="Pfam" id="PF14344"/>
    </source>
</evidence>
<accession>A0A841JD34</accession>
<organism evidence="2 3">
    <name type="scientific">Mucilaginibacter lappiensis</name>
    <dbReference type="NCBI Taxonomy" id="354630"/>
    <lineage>
        <taxon>Bacteria</taxon>
        <taxon>Pseudomonadati</taxon>
        <taxon>Bacteroidota</taxon>
        <taxon>Sphingobacteriia</taxon>
        <taxon>Sphingobacteriales</taxon>
        <taxon>Sphingobacteriaceae</taxon>
        <taxon>Mucilaginibacter</taxon>
    </lineage>
</organism>
<proteinExistence type="predicted"/>
<evidence type="ECO:0000313" key="2">
    <source>
        <dbReference type="EMBL" id="MBB6126508.1"/>
    </source>
</evidence>
<name>A0A841JD34_9SPHI</name>
<dbReference type="RefSeq" id="WP_183585593.1">
    <property type="nucleotide sequence ID" value="NZ_JACHCA010000002.1"/>
</dbReference>
<dbReference type="Proteomes" id="UP000548326">
    <property type="component" value="Unassembled WGS sequence"/>
</dbReference>
<dbReference type="PROSITE" id="PS51257">
    <property type="entry name" value="PROKAR_LIPOPROTEIN"/>
    <property type="match status" value="1"/>
</dbReference>
<gene>
    <name evidence="2" type="ORF">HDF22_000613</name>
</gene>
<dbReference type="InterPro" id="IPR025510">
    <property type="entry name" value="DUF4397"/>
</dbReference>
<dbReference type="EMBL" id="JACHCA010000002">
    <property type="protein sequence ID" value="MBB6126508.1"/>
    <property type="molecule type" value="Genomic_DNA"/>
</dbReference>
<comment type="caution">
    <text evidence="2">The sequence shown here is derived from an EMBL/GenBank/DDBJ whole genome shotgun (WGS) entry which is preliminary data.</text>
</comment>
<protein>
    <recommendedName>
        <fullName evidence="1">DUF4397 domain-containing protein</fullName>
    </recommendedName>
</protein>
<sequence>MKRNIIHNHLLIGAVLLVTVISFSSCKKNDVNPSETFDIKVVNASETAGSQSFTLVDKVLVNGGLNFTDASDYITTNSGTRLVEQFKSANGTVTASGEIWTDNGKRFTVYLVGEGSKSRIKEFEDKLTIPPSGMARVKFLHLSDGAPSVINIKNANGDNLVTTLAEDTDSGYSNVASGTLSIRIYGVASRNNIGNFDVTDLQAGKIYSIYLTGSNDNNLSVHKVLHN</sequence>